<evidence type="ECO:0000256" key="10">
    <source>
        <dbReference type="ARBA" id="ARBA00023328"/>
    </source>
</evidence>
<dbReference type="PANTHER" id="PTHR16431:SF1">
    <property type="entry name" value="NEUROGENIC PROTEIN MASTERMIND"/>
    <property type="match status" value="1"/>
</dbReference>
<evidence type="ECO:0000256" key="5">
    <source>
        <dbReference type="ARBA" id="ARBA00022723"/>
    </source>
</evidence>
<dbReference type="GeneID" id="20087745"/>
<protein>
    <recommendedName>
        <fullName evidence="12">Mis18 domain-containing protein</fullName>
    </recommendedName>
</protein>
<keyword evidence="10" id="KW-0137">Centromere</keyword>
<evidence type="ECO:0000256" key="8">
    <source>
        <dbReference type="ARBA" id="ARBA00023242"/>
    </source>
</evidence>
<comment type="subcellular location">
    <subcellularLocation>
        <location evidence="2">Chromosome</location>
        <location evidence="2">Centromere</location>
    </subcellularLocation>
    <subcellularLocation>
        <location evidence="1">Nucleus</location>
    </subcellularLocation>
</comment>
<dbReference type="PANTHER" id="PTHR16431">
    <property type="entry name" value="NEUROGENIC PROTEIN MASTERMIND"/>
    <property type="match status" value="1"/>
</dbReference>
<dbReference type="GO" id="GO:0051301">
    <property type="term" value="P:cell division"/>
    <property type="evidence" value="ECO:0007669"/>
    <property type="project" value="UniProtKB-KW"/>
</dbReference>
<dbReference type="InterPro" id="IPR034752">
    <property type="entry name" value="Mis18"/>
</dbReference>
<sequence>MSDEDGMAEVLVAFQCKTCSLIVGDSVNLMHVNEARRTVTLKYAVNIIRSTVAIHAAAGGEDAGNTYHDLLCRQCKRILGKWYSATVPAFDAYRMAYTLHADDVTEYAVGANAPEDQWSMEGAVAVDEWKANVLHMRDLSKRLAKAQLVLKMVHDRILISERLVQARRTPCGVKRQRTIGPPQLPKRPGQPTQDGAIDRITSSKNAPLLVSAQQWTSTLVVATPDFVVGQQPIPPSMSYVSLVPH</sequence>
<accession>A0A024TRT4</accession>
<dbReference type="GO" id="GO:0034080">
    <property type="term" value="P:CENP-A containing chromatin assembly"/>
    <property type="evidence" value="ECO:0007669"/>
    <property type="project" value="TreeGrafter"/>
</dbReference>
<gene>
    <name evidence="13" type="ORF">H310_10695</name>
</gene>
<keyword evidence="9" id="KW-0131">Cell cycle</keyword>
<evidence type="ECO:0000256" key="6">
    <source>
        <dbReference type="ARBA" id="ARBA00022776"/>
    </source>
</evidence>
<keyword evidence="8" id="KW-0539">Nucleus</keyword>
<dbReference type="GO" id="GO:0000785">
    <property type="term" value="C:chromatin"/>
    <property type="evidence" value="ECO:0007669"/>
    <property type="project" value="TreeGrafter"/>
</dbReference>
<dbReference type="Pfam" id="PF03226">
    <property type="entry name" value="Yippee-Mis18"/>
    <property type="match status" value="1"/>
</dbReference>
<dbReference type="STRING" id="157072.A0A024TRT4"/>
<evidence type="ECO:0000259" key="12">
    <source>
        <dbReference type="PROSITE" id="PS51793"/>
    </source>
</evidence>
<dbReference type="RefSeq" id="XP_008875358.1">
    <property type="nucleotide sequence ID" value="XM_008877136.1"/>
</dbReference>
<dbReference type="VEuPathDB" id="FungiDB:H310_10695"/>
<evidence type="ECO:0000256" key="1">
    <source>
        <dbReference type="ARBA" id="ARBA00004123"/>
    </source>
</evidence>
<feature type="region of interest" description="Disordered" evidence="11">
    <location>
        <begin position="172"/>
        <end position="198"/>
    </location>
</feature>
<evidence type="ECO:0000256" key="2">
    <source>
        <dbReference type="ARBA" id="ARBA00004584"/>
    </source>
</evidence>
<keyword evidence="6" id="KW-0498">Mitosis</keyword>
<feature type="domain" description="Mis18" evidence="12">
    <location>
        <begin position="11"/>
        <end position="109"/>
    </location>
</feature>
<keyword evidence="4" id="KW-0132">Cell division</keyword>
<dbReference type="GO" id="GO:0007059">
    <property type="term" value="P:chromosome segregation"/>
    <property type="evidence" value="ECO:0007669"/>
    <property type="project" value="TreeGrafter"/>
</dbReference>
<name>A0A024TRT4_9STRA</name>
<dbReference type="GO" id="GO:0046872">
    <property type="term" value="F:metal ion binding"/>
    <property type="evidence" value="ECO:0007669"/>
    <property type="project" value="UniProtKB-KW"/>
</dbReference>
<evidence type="ECO:0000256" key="4">
    <source>
        <dbReference type="ARBA" id="ARBA00022618"/>
    </source>
</evidence>
<evidence type="ECO:0000256" key="11">
    <source>
        <dbReference type="SAM" id="MobiDB-lite"/>
    </source>
</evidence>
<dbReference type="EMBL" id="KI913978">
    <property type="protein sequence ID" value="ETV96047.1"/>
    <property type="molecule type" value="Genomic_DNA"/>
</dbReference>
<dbReference type="GO" id="GO:0005634">
    <property type="term" value="C:nucleus"/>
    <property type="evidence" value="ECO:0007669"/>
    <property type="project" value="UniProtKB-SubCell"/>
</dbReference>
<organism evidence="13">
    <name type="scientific">Aphanomyces invadans</name>
    <dbReference type="NCBI Taxonomy" id="157072"/>
    <lineage>
        <taxon>Eukaryota</taxon>
        <taxon>Sar</taxon>
        <taxon>Stramenopiles</taxon>
        <taxon>Oomycota</taxon>
        <taxon>Saprolegniomycetes</taxon>
        <taxon>Saprolegniales</taxon>
        <taxon>Verrucalvaceae</taxon>
        <taxon>Aphanomyces</taxon>
    </lineage>
</organism>
<keyword evidence="7" id="KW-0862">Zinc</keyword>
<keyword evidence="3" id="KW-0158">Chromosome</keyword>
<dbReference type="PROSITE" id="PS51793">
    <property type="entry name" value="MIS18"/>
    <property type="match status" value="1"/>
</dbReference>
<dbReference type="OrthoDB" id="74210at2759"/>
<keyword evidence="5" id="KW-0479">Metal-binding</keyword>
<dbReference type="AlphaFoldDB" id="A0A024TRT4"/>
<dbReference type="InterPro" id="IPR004910">
    <property type="entry name" value="Yippee/Mis18/Cereblon"/>
</dbReference>
<evidence type="ECO:0000256" key="7">
    <source>
        <dbReference type="ARBA" id="ARBA00022833"/>
    </source>
</evidence>
<reference evidence="13" key="1">
    <citation type="submission" date="2013-12" db="EMBL/GenBank/DDBJ databases">
        <title>The Genome Sequence of Aphanomyces invadans NJM9701.</title>
        <authorList>
            <consortium name="The Broad Institute Genomics Platform"/>
            <person name="Russ C."/>
            <person name="Tyler B."/>
            <person name="van West P."/>
            <person name="Dieguez-Uribeondo J."/>
            <person name="Young S.K."/>
            <person name="Zeng Q."/>
            <person name="Gargeya S."/>
            <person name="Fitzgerald M."/>
            <person name="Abouelleil A."/>
            <person name="Alvarado L."/>
            <person name="Chapman S.B."/>
            <person name="Gainer-Dewar J."/>
            <person name="Goldberg J."/>
            <person name="Griggs A."/>
            <person name="Gujja S."/>
            <person name="Hansen M."/>
            <person name="Howarth C."/>
            <person name="Imamovic A."/>
            <person name="Ireland A."/>
            <person name="Larimer J."/>
            <person name="McCowan C."/>
            <person name="Murphy C."/>
            <person name="Pearson M."/>
            <person name="Poon T.W."/>
            <person name="Priest M."/>
            <person name="Roberts A."/>
            <person name="Saif S."/>
            <person name="Shea T."/>
            <person name="Sykes S."/>
            <person name="Wortman J."/>
            <person name="Nusbaum C."/>
            <person name="Birren B."/>
        </authorList>
    </citation>
    <scope>NUCLEOTIDE SEQUENCE [LARGE SCALE GENOMIC DNA]</scope>
    <source>
        <strain evidence="13">NJM9701</strain>
    </source>
</reference>
<dbReference type="GO" id="GO:0000775">
    <property type="term" value="C:chromosome, centromeric region"/>
    <property type="evidence" value="ECO:0007669"/>
    <property type="project" value="UniProtKB-SubCell"/>
</dbReference>
<evidence type="ECO:0000313" key="13">
    <source>
        <dbReference type="EMBL" id="ETV96047.1"/>
    </source>
</evidence>
<evidence type="ECO:0000256" key="9">
    <source>
        <dbReference type="ARBA" id="ARBA00023306"/>
    </source>
</evidence>
<evidence type="ECO:0000256" key="3">
    <source>
        <dbReference type="ARBA" id="ARBA00022454"/>
    </source>
</evidence>
<proteinExistence type="predicted"/>